<dbReference type="Pfam" id="PF00512">
    <property type="entry name" value="HisKA"/>
    <property type="match status" value="1"/>
</dbReference>
<keyword evidence="13 18" id="KW-0472">Membrane</keyword>
<evidence type="ECO:0000256" key="13">
    <source>
        <dbReference type="ARBA" id="ARBA00023136"/>
    </source>
</evidence>
<keyword evidence="6" id="KW-0808">Transferase</keyword>
<dbReference type="CDD" id="cd00088">
    <property type="entry name" value="HPT"/>
    <property type="match status" value="1"/>
</dbReference>
<dbReference type="Pfam" id="PF00072">
    <property type="entry name" value="Response_reg"/>
    <property type="match status" value="2"/>
</dbReference>
<dbReference type="OrthoDB" id="6110612at2"/>
<dbReference type="Gene3D" id="3.30.565.10">
    <property type="entry name" value="Histidine kinase-like ATPase, C-terminal domain"/>
    <property type="match status" value="1"/>
</dbReference>
<dbReference type="FunFam" id="3.30.565.10:FF:000010">
    <property type="entry name" value="Sensor histidine kinase RcsC"/>
    <property type="match status" value="1"/>
</dbReference>
<dbReference type="PROSITE" id="PS50894">
    <property type="entry name" value="HPT"/>
    <property type="match status" value="1"/>
</dbReference>
<dbReference type="Gene3D" id="3.30.450.350">
    <property type="entry name" value="CHASE domain"/>
    <property type="match status" value="1"/>
</dbReference>
<dbReference type="InterPro" id="IPR008207">
    <property type="entry name" value="Sig_transdc_His_kin_Hpt_dom"/>
</dbReference>
<sequence>MTLKKGKKIGFLTCWLPLLVGILTTSAVAWIVDYKNNYEVNLYTNNLANKTETLIEQHFQHFQYGLRGARGAIVTAGVDSVTRKQFETYSGTRDVGSEFPGALGFGFIRRVPVEQENAFLTHARADGAPDFTIRALTPHDTDRFVIQYIYPVEKNRQAIGLDIGSEANRRAAALLAAREDKPYLTAPITLVQANKKPRKGALVLLPIYSDGTVLNTAEDRESAVIGWSYAPLIIDEVLAHLESLTDQASVTLTNLTEDEPFYRSDNTQSSSSIENAMSRTIFVLGQHWKMDLMPSTQAVNQIKTLNVGWVIILGLGLTLLALFVINLLRSNPTTIDHSSEIYQLNLKSIVAFLKSPQFKQSCPFGMVLIVLTFLVSVWFITQSRFAEVVNHLSAIKQSAISTFDEEASQYRRDTLFLARSQPITELMSSVGDANRLDEMPVLLSQSDKRLTDIFKAYMLSKTDVYQVRFIEAANGWRERVKVQRNSDELDEFDEALLQSKENEPYIGQTLSVGRGSVFQSDINLNREFGKIEQPMRPVWRFSTPVFYADGRPLGIIIINVNADRFLKKVTNNTTPETKLYITNNEGDFLLHPNSAKNFTFEYGNSNRWQNEFQPVDLSYGLNHFDFTAFNGQQGRVFASESDFSLSEKSNERVIKIYSVVSQFFVYRDMVITIGSVLVALLLIGLIGVIVQYWMWLSGKIRQRNLWNTQRELQYDKEMTRFKGLLDSAPDATFVIDELGIIQVVNAQAENVFGYDRLELEGKEIQKLLPEYSRQVNESNIIDRVRNHQAVDQGSAKECVAYHSNGDEFPIEISLSAVYLDEQLLVTASVRDITERLKVEEKLKNALRDAELATQAKSAFLANTSHEIRTPLNAIIGLGYLLAEEKLTESQHQLVSKIQISGKSLLGIVNDVLDLSKIEANEMELEAQPVELRELCEEVSSVFAIQAEAKNLQFYSDLDSKLPSWVITDSTKLRQILANLVSNALKFTTIGKISISVKVEDTDQVLPDSHTNVRFTVVDTGIGISPEAQFRLFKPFTQADSSTSRRFGGTGLGLSIVHQLATLMSGKVGMESTENVGSQFWVDLPLQVSTHEEVLAQADQSQTLFVLIAEDDPVDALQLQKMTRSLGWRSEVVSNGAELIDVYIARQESNLRPPDAMIVDWQMPIMDGLEAMKTLASKIGRENIPAVLMLSAHDREIIATHDPDHYVDSFLVKPVEVSSLFNAVNDVVTLTTGNSKRVLQSTRADAVGAKWLPNMRLLVVDDSDTNLIVVSHVLTHNGAQVQTANSGEEALVLLEDSLNDYDAVLMDVQMPGIDGLETTIRIRNDLGLTSLPIVALTAGALTEEKNRALAAGMDDFLTKPINPSKLINTLRGLVEVYRGKEVAIIEPFNSTEPEMPHESDTWPTITGLDSATAKSMLLGDKALFLNTLGRLLEEYANLALAPDEEIDAPDSASLRLEAASQVHKLRSVSGMVGSDKIQQLAAQAETLLRSDHNPAKHVLVELSFALQELQQASSVILTAWKKEKLDSVPSKGEVPILQSETVEHILTLLEAQDLSALEEFDEHSASFHEVLGEVRFQALQQSLEKLNYKEAIDILSSL</sequence>
<evidence type="ECO:0000259" key="22">
    <source>
        <dbReference type="PROSITE" id="PS50839"/>
    </source>
</evidence>
<dbReference type="CDD" id="cd17546">
    <property type="entry name" value="REC_hyHK_CKI1_RcsC-like"/>
    <property type="match status" value="1"/>
</dbReference>
<dbReference type="InterPro" id="IPR036890">
    <property type="entry name" value="HATPase_C_sf"/>
</dbReference>
<keyword evidence="4" id="KW-1003">Cell membrane</keyword>
<dbReference type="InterPro" id="IPR029151">
    <property type="entry name" value="Sensor-like_sf"/>
</dbReference>
<organism evidence="24 25">
    <name type="scientific">Marinomonas hwangdonensis</name>
    <dbReference type="NCBI Taxonomy" id="1053647"/>
    <lineage>
        <taxon>Bacteria</taxon>
        <taxon>Pseudomonadati</taxon>
        <taxon>Pseudomonadota</taxon>
        <taxon>Gammaproteobacteria</taxon>
        <taxon>Oceanospirillales</taxon>
        <taxon>Oceanospirillaceae</taxon>
        <taxon>Marinomonas</taxon>
    </lineage>
</organism>
<dbReference type="InterPro" id="IPR006189">
    <property type="entry name" value="CHASE_dom"/>
</dbReference>
<dbReference type="InterPro" id="IPR042240">
    <property type="entry name" value="CHASE_sf"/>
</dbReference>
<keyword evidence="7 18" id="KW-0812">Transmembrane</keyword>
<evidence type="ECO:0000259" key="20">
    <source>
        <dbReference type="PROSITE" id="PS50110"/>
    </source>
</evidence>
<evidence type="ECO:0000256" key="4">
    <source>
        <dbReference type="ARBA" id="ARBA00022475"/>
    </source>
</evidence>
<dbReference type="SUPFAM" id="SSF103190">
    <property type="entry name" value="Sensory domain-like"/>
    <property type="match status" value="1"/>
</dbReference>
<comment type="subunit">
    <text evidence="14">At low DSF concentrations, interacts with RpfF.</text>
</comment>
<dbReference type="InterPro" id="IPR004358">
    <property type="entry name" value="Sig_transdc_His_kin-like_C"/>
</dbReference>
<dbReference type="CDD" id="cd16922">
    <property type="entry name" value="HATPase_EvgS-ArcB-TorS-like"/>
    <property type="match status" value="1"/>
</dbReference>
<dbReference type="NCBIfam" id="TIGR00229">
    <property type="entry name" value="sensory_box"/>
    <property type="match status" value="1"/>
</dbReference>
<dbReference type="SMART" id="SM00091">
    <property type="entry name" value="PAS"/>
    <property type="match status" value="1"/>
</dbReference>
<evidence type="ECO:0000256" key="7">
    <source>
        <dbReference type="ARBA" id="ARBA00022692"/>
    </source>
</evidence>
<evidence type="ECO:0000256" key="1">
    <source>
        <dbReference type="ARBA" id="ARBA00000085"/>
    </source>
</evidence>
<feature type="transmembrane region" description="Helical" evidence="18">
    <location>
        <begin position="307"/>
        <end position="328"/>
    </location>
</feature>
<evidence type="ECO:0000256" key="5">
    <source>
        <dbReference type="ARBA" id="ARBA00022553"/>
    </source>
</evidence>
<dbReference type="Pfam" id="PF02518">
    <property type="entry name" value="HATPase_c"/>
    <property type="match status" value="1"/>
</dbReference>
<dbReference type="InterPro" id="IPR005467">
    <property type="entry name" value="His_kinase_dom"/>
</dbReference>
<evidence type="ECO:0000256" key="8">
    <source>
        <dbReference type="ARBA" id="ARBA00022741"/>
    </source>
</evidence>
<feature type="domain" description="Response regulatory" evidence="20">
    <location>
        <begin position="1104"/>
        <end position="1227"/>
    </location>
</feature>
<comment type="catalytic activity">
    <reaction evidence="1">
        <text>ATP + protein L-histidine = ADP + protein N-phospho-L-histidine.</text>
        <dbReference type="EC" id="2.7.13.3"/>
    </reaction>
</comment>
<proteinExistence type="predicted"/>
<dbReference type="CDD" id="cd00156">
    <property type="entry name" value="REC"/>
    <property type="match status" value="1"/>
</dbReference>
<keyword evidence="8" id="KW-0547">Nucleotide-binding</keyword>
<dbReference type="SUPFAM" id="SSF55785">
    <property type="entry name" value="PYP-like sensor domain (PAS domain)"/>
    <property type="match status" value="1"/>
</dbReference>
<dbReference type="SUPFAM" id="SSF52172">
    <property type="entry name" value="CheY-like"/>
    <property type="match status" value="2"/>
</dbReference>
<dbReference type="SUPFAM" id="SSF47384">
    <property type="entry name" value="Homodimeric domain of signal transducing histidine kinase"/>
    <property type="match status" value="1"/>
</dbReference>
<dbReference type="Pfam" id="PF13426">
    <property type="entry name" value="PAS_9"/>
    <property type="match status" value="1"/>
</dbReference>
<dbReference type="CDD" id="cd00130">
    <property type="entry name" value="PAS"/>
    <property type="match status" value="1"/>
</dbReference>
<dbReference type="InterPro" id="IPR003594">
    <property type="entry name" value="HATPase_dom"/>
</dbReference>
<dbReference type="Pfam" id="PF03924">
    <property type="entry name" value="CHASE"/>
    <property type="match status" value="1"/>
</dbReference>
<dbReference type="InterPro" id="IPR011006">
    <property type="entry name" value="CheY-like_superfamily"/>
</dbReference>
<dbReference type="SMART" id="SM00448">
    <property type="entry name" value="REC"/>
    <property type="match status" value="2"/>
</dbReference>
<dbReference type="GO" id="GO:0000155">
    <property type="term" value="F:phosphorelay sensor kinase activity"/>
    <property type="evidence" value="ECO:0007669"/>
    <property type="project" value="InterPro"/>
</dbReference>
<dbReference type="RefSeq" id="WP_123094539.1">
    <property type="nucleotide sequence ID" value="NZ_RIZG01000002.1"/>
</dbReference>
<dbReference type="PROSITE" id="PS50839">
    <property type="entry name" value="CHASE"/>
    <property type="match status" value="1"/>
</dbReference>
<dbReference type="GO" id="GO:0005524">
    <property type="term" value="F:ATP binding"/>
    <property type="evidence" value="ECO:0007669"/>
    <property type="project" value="UniProtKB-KW"/>
</dbReference>
<evidence type="ECO:0000256" key="15">
    <source>
        <dbReference type="ARBA" id="ARBA00068150"/>
    </source>
</evidence>
<dbReference type="Pfam" id="PF21623">
    <property type="entry name" value="HK_sensor_dom_bact"/>
    <property type="match status" value="1"/>
</dbReference>
<keyword evidence="5 17" id="KW-0597">Phosphoprotein</keyword>
<dbReference type="InterPro" id="IPR036097">
    <property type="entry name" value="HisK_dim/P_sf"/>
</dbReference>
<keyword evidence="12" id="KW-0902">Two-component regulatory system</keyword>
<feature type="transmembrane region" description="Helical" evidence="18">
    <location>
        <begin position="362"/>
        <end position="380"/>
    </location>
</feature>
<keyword evidence="9" id="KW-0418">Kinase</keyword>
<feature type="domain" description="PAS" evidence="21">
    <location>
        <begin position="717"/>
        <end position="788"/>
    </location>
</feature>
<dbReference type="InterPro" id="IPR036641">
    <property type="entry name" value="HPT_dom_sf"/>
</dbReference>
<gene>
    <name evidence="24" type="ORF">EBI00_03420</name>
</gene>
<feature type="modified residue" description="Phosphohistidine" evidence="16">
    <location>
        <position position="1462"/>
    </location>
</feature>
<keyword evidence="11 18" id="KW-1133">Transmembrane helix</keyword>
<dbReference type="PROSITE" id="PS50110">
    <property type="entry name" value="RESPONSE_REGULATORY"/>
    <property type="match status" value="2"/>
</dbReference>
<dbReference type="PROSITE" id="PS50109">
    <property type="entry name" value="HIS_KIN"/>
    <property type="match status" value="1"/>
</dbReference>
<dbReference type="Pfam" id="PF01627">
    <property type="entry name" value="Hpt"/>
    <property type="match status" value="1"/>
</dbReference>
<dbReference type="InterPro" id="IPR048760">
    <property type="entry name" value="VP0354-like_sensor_dom"/>
</dbReference>
<evidence type="ECO:0000259" key="23">
    <source>
        <dbReference type="PROSITE" id="PS50894"/>
    </source>
</evidence>
<dbReference type="InterPro" id="IPR035965">
    <property type="entry name" value="PAS-like_dom_sf"/>
</dbReference>
<evidence type="ECO:0000256" key="16">
    <source>
        <dbReference type="PROSITE-ProRule" id="PRU00110"/>
    </source>
</evidence>
<dbReference type="InterPro" id="IPR000014">
    <property type="entry name" value="PAS"/>
</dbReference>
<dbReference type="Gene3D" id="3.40.50.2300">
    <property type="match status" value="2"/>
</dbReference>
<dbReference type="SMART" id="SM00387">
    <property type="entry name" value="HATPase_c"/>
    <property type="match status" value="1"/>
</dbReference>
<comment type="subcellular location">
    <subcellularLocation>
        <location evidence="2">Cell membrane</location>
        <topology evidence="2">Multi-pass membrane protein</topology>
    </subcellularLocation>
</comment>
<evidence type="ECO:0000256" key="9">
    <source>
        <dbReference type="ARBA" id="ARBA00022777"/>
    </source>
</evidence>
<evidence type="ECO:0000256" key="2">
    <source>
        <dbReference type="ARBA" id="ARBA00004651"/>
    </source>
</evidence>
<evidence type="ECO:0000256" key="18">
    <source>
        <dbReference type="SAM" id="Phobius"/>
    </source>
</evidence>
<feature type="domain" description="Histidine kinase" evidence="19">
    <location>
        <begin position="862"/>
        <end position="1087"/>
    </location>
</feature>
<comment type="caution">
    <text evidence="24">The sequence shown here is derived from an EMBL/GenBank/DDBJ whole genome shotgun (WGS) entry which is preliminary data.</text>
</comment>
<dbReference type="Proteomes" id="UP000280507">
    <property type="component" value="Unassembled WGS sequence"/>
</dbReference>
<evidence type="ECO:0000256" key="6">
    <source>
        <dbReference type="ARBA" id="ARBA00022679"/>
    </source>
</evidence>
<dbReference type="PROSITE" id="PS50112">
    <property type="entry name" value="PAS"/>
    <property type="match status" value="1"/>
</dbReference>
<evidence type="ECO:0000256" key="11">
    <source>
        <dbReference type="ARBA" id="ARBA00022989"/>
    </source>
</evidence>
<dbReference type="CDD" id="cd00082">
    <property type="entry name" value="HisKA"/>
    <property type="match status" value="1"/>
</dbReference>
<dbReference type="PANTHER" id="PTHR45339">
    <property type="entry name" value="HYBRID SIGNAL TRANSDUCTION HISTIDINE KINASE J"/>
    <property type="match status" value="1"/>
</dbReference>
<evidence type="ECO:0000256" key="3">
    <source>
        <dbReference type="ARBA" id="ARBA00012438"/>
    </source>
</evidence>
<evidence type="ECO:0000259" key="19">
    <source>
        <dbReference type="PROSITE" id="PS50109"/>
    </source>
</evidence>
<dbReference type="Gene3D" id="1.20.120.160">
    <property type="entry name" value="HPT domain"/>
    <property type="match status" value="1"/>
</dbReference>
<dbReference type="InterPro" id="IPR001789">
    <property type="entry name" value="Sig_transdc_resp-reg_receiver"/>
</dbReference>
<name>A0A3M8QA84_9GAMM</name>
<dbReference type="SMART" id="SM00388">
    <property type="entry name" value="HisKA"/>
    <property type="match status" value="1"/>
</dbReference>
<evidence type="ECO:0000256" key="12">
    <source>
        <dbReference type="ARBA" id="ARBA00023012"/>
    </source>
</evidence>
<feature type="domain" description="HPt" evidence="23">
    <location>
        <begin position="1419"/>
        <end position="1519"/>
    </location>
</feature>
<feature type="modified residue" description="4-aspartylphosphate" evidence="17">
    <location>
        <position position="1159"/>
    </location>
</feature>
<dbReference type="EC" id="2.7.13.3" evidence="3"/>
<dbReference type="PANTHER" id="PTHR45339:SF1">
    <property type="entry name" value="HYBRID SIGNAL TRANSDUCTION HISTIDINE KINASE J"/>
    <property type="match status" value="1"/>
</dbReference>
<evidence type="ECO:0000313" key="25">
    <source>
        <dbReference type="Proteomes" id="UP000280507"/>
    </source>
</evidence>
<reference evidence="24 25" key="1">
    <citation type="journal article" date="2012" name="Int. J. Syst. Evol. Microbiol.">
        <title>Marinomonas hwangdonensis sp. nov., isolated from seawater.</title>
        <authorList>
            <person name="Jung Y.T."/>
            <person name="Oh T.K."/>
            <person name="Yoon J.H."/>
        </authorList>
    </citation>
    <scope>NUCLEOTIDE SEQUENCE [LARGE SCALE GENOMIC DNA]</scope>
    <source>
        <strain evidence="24 25">HDW-15</strain>
    </source>
</reference>
<dbReference type="SMART" id="SM01079">
    <property type="entry name" value="CHASE"/>
    <property type="match status" value="1"/>
</dbReference>
<evidence type="ECO:0000313" key="24">
    <source>
        <dbReference type="EMBL" id="RNF51990.1"/>
    </source>
</evidence>
<dbReference type="EMBL" id="RIZG01000002">
    <property type="protein sequence ID" value="RNF51990.1"/>
    <property type="molecule type" value="Genomic_DNA"/>
</dbReference>
<accession>A0A3M8QA84</accession>
<dbReference type="InterPro" id="IPR003661">
    <property type="entry name" value="HisK_dim/P_dom"/>
</dbReference>
<dbReference type="SUPFAM" id="SSF47226">
    <property type="entry name" value="Histidine-containing phosphotransfer domain, HPT domain"/>
    <property type="match status" value="1"/>
</dbReference>
<evidence type="ECO:0000256" key="10">
    <source>
        <dbReference type="ARBA" id="ARBA00022840"/>
    </source>
</evidence>
<protein>
    <recommendedName>
        <fullName evidence="15">Sensory/regulatory protein RpfC</fullName>
        <ecNumber evidence="3">2.7.13.3</ecNumber>
    </recommendedName>
</protein>
<evidence type="ECO:0000259" key="21">
    <source>
        <dbReference type="PROSITE" id="PS50112"/>
    </source>
</evidence>
<evidence type="ECO:0000256" key="17">
    <source>
        <dbReference type="PROSITE-ProRule" id="PRU00169"/>
    </source>
</evidence>
<feature type="domain" description="CHASE" evidence="22">
    <location>
        <begin position="77"/>
        <end position="246"/>
    </location>
</feature>
<dbReference type="FunFam" id="1.10.287.130:FF:000002">
    <property type="entry name" value="Two-component osmosensing histidine kinase"/>
    <property type="match status" value="1"/>
</dbReference>
<dbReference type="SUPFAM" id="SSF55874">
    <property type="entry name" value="ATPase domain of HSP90 chaperone/DNA topoisomerase II/histidine kinase"/>
    <property type="match status" value="1"/>
</dbReference>
<feature type="modified residue" description="4-aspartylphosphate" evidence="17">
    <location>
        <position position="1306"/>
    </location>
</feature>
<keyword evidence="25" id="KW-1185">Reference proteome</keyword>
<feature type="transmembrane region" description="Helical" evidence="18">
    <location>
        <begin position="669"/>
        <end position="695"/>
    </location>
</feature>
<evidence type="ECO:0000256" key="14">
    <source>
        <dbReference type="ARBA" id="ARBA00064003"/>
    </source>
</evidence>
<keyword evidence="10" id="KW-0067">ATP-binding</keyword>
<dbReference type="Gene3D" id="1.10.287.130">
    <property type="match status" value="1"/>
</dbReference>
<dbReference type="PRINTS" id="PR00344">
    <property type="entry name" value="BCTRLSENSOR"/>
</dbReference>
<feature type="domain" description="Response regulatory" evidence="20">
    <location>
        <begin position="1255"/>
        <end position="1373"/>
    </location>
</feature>
<dbReference type="Gene3D" id="3.30.450.20">
    <property type="entry name" value="PAS domain"/>
    <property type="match status" value="2"/>
</dbReference>
<dbReference type="GO" id="GO:0005886">
    <property type="term" value="C:plasma membrane"/>
    <property type="evidence" value="ECO:0007669"/>
    <property type="project" value="UniProtKB-SubCell"/>
</dbReference>